<dbReference type="EMBL" id="JAGETZ010000019">
    <property type="protein sequence ID" value="MBO2012672.1"/>
    <property type="molecule type" value="Genomic_DNA"/>
</dbReference>
<name>A0ABS3QN25_9BACT</name>
<accession>A0ABS3QN25</accession>
<keyword evidence="2" id="KW-1185">Reference proteome</keyword>
<evidence type="ECO:0000313" key="2">
    <source>
        <dbReference type="Proteomes" id="UP000664369"/>
    </source>
</evidence>
<comment type="caution">
    <text evidence="1">The sequence shown here is derived from an EMBL/GenBank/DDBJ whole genome shotgun (WGS) entry which is preliminary data.</text>
</comment>
<evidence type="ECO:0000313" key="1">
    <source>
        <dbReference type="EMBL" id="MBO2012672.1"/>
    </source>
</evidence>
<dbReference type="Proteomes" id="UP000664369">
    <property type="component" value="Unassembled WGS sequence"/>
</dbReference>
<protein>
    <submittedName>
        <fullName evidence="1">Uncharacterized protein</fullName>
    </submittedName>
</protein>
<reference evidence="1 2" key="1">
    <citation type="submission" date="2021-03" db="EMBL/GenBank/DDBJ databases">
        <authorList>
            <person name="Kim M.K."/>
        </authorList>
    </citation>
    <scope>NUCLEOTIDE SEQUENCE [LARGE SCALE GENOMIC DNA]</scope>
    <source>
        <strain evidence="1 2">BT442</strain>
    </source>
</reference>
<proteinExistence type="predicted"/>
<organism evidence="1 2">
    <name type="scientific">Hymenobacter negativus</name>
    <dbReference type="NCBI Taxonomy" id="2795026"/>
    <lineage>
        <taxon>Bacteria</taxon>
        <taxon>Pseudomonadati</taxon>
        <taxon>Bacteroidota</taxon>
        <taxon>Cytophagia</taxon>
        <taxon>Cytophagales</taxon>
        <taxon>Hymenobacteraceae</taxon>
        <taxon>Hymenobacter</taxon>
    </lineage>
</organism>
<gene>
    <name evidence="1" type="ORF">J4E00_26665</name>
</gene>
<sequence>MLRYASIQPPKHHQPMGLFDFLKPTAPPTPAPAAPAEAAEPYLGDLAKTNELYHLVAVPKPERDEAWDAAFLANVSAASFRCGSPQIIQGPDGFPYFQLFLPEPGVGFQCYVIERMKDDFLLERGLGVVINPTPAGPDWVLSYGDIVNFALNQEFYTTEETPFSKELSDELIEGEEQVMVGQPNETLLPQATRNVLREYLQNNGIATPKIVLLMRHRTNGAGISQDLVFNITPHDFGNETLYRSVMQQIGWFLPRHYSFVGMHEEALPDSFLPL</sequence>